<dbReference type="InterPro" id="IPR006073">
    <property type="entry name" value="GTP-bd"/>
</dbReference>
<dbReference type="PANTHER" id="PTHR32046">
    <property type="entry name" value="G DOMAIN-CONTAINING PROTEIN"/>
    <property type="match status" value="1"/>
</dbReference>
<dbReference type="PANTHER" id="PTHR32046:SF12">
    <property type="entry name" value="AIG1-TYPE G DOMAIN-CONTAINING PROTEIN"/>
    <property type="match status" value="1"/>
</dbReference>
<dbReference type="SUPFAM" id="SSF52540">
    <property type="entry name" value="P-loop containing nucleoside triphosphate hydrolases"/>
    <property type="match status" value="1"/>
</dbReference>
<sequence length="482" mass="55686">MESASVKESKILLLGTTGAGKSTFINRLTNHFKGGDPQNLKIAIPTKYLGATENVTHSEKDIKNQKKSQTKECQAYSFTDPTDHINKFIFIDTPGLSDVDGIERDKENIEKIIKIVIDAKRLSGIAIVVNGTDVRLTSTMQNTLAQLSNNLPDNFLDNNLLMILTKCNKHNANFNPGDFFAKPKEVFYMDNSAFHSDPKTWEEDTLIYIKADWKISKKSIESLLDTIKKMPPKQTTSFNEMQTKKNIIKMEIEKLSQSIDTIRLIQDKLDEHHEVMKNASDIKEFLNFIENETIYVKKFVKVGYKNTYCFDHMYDGMICHHNCGVEYNNQDTNDLRKCICLSEGELCKTCGCGPERHFQSDEELQYELPSNIAEELKALLNDEKYFKKVTENYFNRKSDAKVAEDDLNELDSEIENLYHCICQRCHELRKICTHFNFAIELQANIDNMKKCTKKIKNLERKEKTMNFIAKLEQFIYDQSKNM</sequence>
<gene>
    <name evidence="2" type="ORF">GMARGA_LOCUS3966</name>
</gene>
<dbReference type="Gene3D" id="3.40.50.300">
    <property type="entry name" value="P-loop containing nucleotide triphosphate hydrolases"/>
    <property type="match status" value="1"/>
</dbReference>
<name>A0ABN7U8V6_GIGMA</name>
<organism evidence="2 3">
    <name type="scientific">Gigaspora margarita</name>
    <dbReference type="NCBI Taxonomy" id="4874"/>
    <lineage>
        <taxon>Eukaryota</taxon>
        <taxon>Fungi</taxon>
        <taxon>Fungi incertae sedis</taxon>
        <taxon>Mucoromycota</taxon>
        <taxon>Glomeromycotina</taxon>
        <taxon>Glomeromycetes</taxon>
        <taxon>Diversisporales</taxon>
        <taxon>Gigasporaceae</taxon>
        <taxon>Gigaspora</taxon>
    </lineage>
</organism>
<dbReference type="Pfam" id="PF01926">
    <property type="entry name" value="MMR_HSR1"/>
    <property type="match status" value="1"/>
</dbReference>
<comment type="caution">
    <text evidence="2">The sequence shown here is derived from an EMBL/GenBank/DDBJ whole genome shotgun (WGS) entry which is preliminary data.</text>
</comment>
<dbReference type="Proteomes" id="UP000789901">
    <property type="component" value="Unassembled WGS sequence"/>
</dbReference>
<evidence type="ECO:0000313" key="2">
    <source>
        <dbReference type="EMBL" id="CAG8538495.1"/>
    </source>
</evidence>
<accession>A0ABN7U8V6</accession>
<proteinExistence type="predicted"/>
<evidence type="ECO:0000313" key="3">
    <source>
        <dbReference type="Proteomes" id="UP000789901"/>
    </source>
</evidence>
<keyword evidence="3" id="KW-1185">Reference proteome</keyword>
<protein>
    <submittedName>
        <fullName evidence="2">9610_t:CDS:1</fullName>
    </submittedName>
</protein>
<evidence type="ECO:0000259" key="1">
    <source>
        <dbReference type="Pfam" id="PF01926"/>
    </source>
</evidence>
<dbReference type="EMBL" id="CAJVQB010001501">
    <property type="protein sequence ID" value="CAG8538495.1"/>
    <property type="molecule type" value="Genomic_DNA"/>
</dbReference>
<dbReference type="InterPro" id="IPR027417">
    <property type="entry name" value="P-loop_NTPase"/>
</dbReference>
<reference evidence="2 3" key="1">
    <citation type="submission" date="2021-06" db="EMBL/GenBank/DDBJ databases">
        <authorList>
            <person name="Kallberg Y."/>
            <person name="Tangrot J."/>
            <person name="Rosling A."/>
        </authorList>
    </citation>
    <scope>NUCLEOTIDE SEQUENCE [LARGE SCALE GENOMIC DNA]</scope>
    <source>
        <strain evidence="2 3">120-4 pot B 10/14</strain>
    </source>
</reference>
<feature type="domain" description="G" evidence="1">
    <location>
        <begin position="10"/>
        <end position="134"/>
    </location>
</feature>